<dbReference type="InterPro" id="IPR050628">
    <property type="entry name" value="SNF2_RAD54_helicase_TF"/>
</dbReference>
<dbReference type="VEuPathDB" id="FungiDB:PTTG_30024"/>
<keyword evidence="1" id="KW-0547">Nucleotide-binding</keyword>
<reference evidence="5" key="1">
    <citation type="submission" date="2009-11" db="EMBL/GenBank/DDBJ databases">
        <authorList>
            <consortium name="The Broad Institute Genome Sequencing Platform"/>
            <person name="Ward D."/>
            <person name="Feldgarden M."/>
            <person name="Earl A."/>
            <person name="Young S.K."/>
            <person name="Zeng Q."/>
            <person name="Koehrsen M."/>
            <person name="Alvarado L."/>
            <person name="Berlin A."/>
            <person name="Bochicchio J."/>
            <person name="Borenstein D."/>
            <person name="Chapman S.B."/>
            <person name="Chen Z."/>
            <person name="Engels R."/>
            <person name="Freedman E."/>
            <person name="Gellesch M."/>
            <person name="Goldberg J."/>
            <person name="Griggs A."/>
            <person name="Gujja S."/>
            <person name="Heilman E."/>
            <person name="Heiman D."/>
            <person name="Hepburn T."/>
            <person name="Howarth C."/>
            <person name="Jen D."/>
            <person name="Larson L."/>
            <person name="Lewis B."/>
            <person name="Mehta T."/>
            <person name="Park D."/>
            <person name="Pearson M."/>
            <person name="Roberts A."/>
            <person name="Saif S."/>
            <person name="Shea T."/>
            <person name="Shenoy N."/>
            <person name="Sisk P."/>
            <person name="Stolte C."/>
            <person name="Sykes S."/>
            <person name="Thomson T."/>
            <person name="Walk T."/>
            <person name="White J."/>
            <person name="Yandava C."/>
            <person name="Izard J."/>
            <person name="Baranova O.V."/>
            <person name="Blanton J.M."/>
            <person name="Tanner A.C."/>
            <person name="Dewhirst F.E."/>
            <person name="Haas B."/>
            <person name="Nusbaum C."/>
            <person name="Birren B."/>
        </authorList>
    </citation>
    <scope>NUCLEOTIDE SEQUENCE [LARGE SCALE GENOMIC DNA]</scope>
    <source>
        <strain evidence="5">1-1 BBBD Race 1</strain>
    </source>
</reference>
<dbReference type="GO" id="GO:0005524">
    <property type="term" value="F:ATP binding"/>
    <property type="evidence" value="ECO:0007669"/>
    <property type="project" value="UniProtKB-KW"/>
</dbReference>
<dbReference type="InterPro" id="IPR038718">
    <property type="entry name" value="SNF2-like_sf"/>
</dbReference>
<evidence type="ECO:0000259" key="4">
    <source>
        <dbReference type="PROSITE" id="PS51192"/>
    </source>
</evidence>
<organism evidence="5">
    <name type="scientific">Puccinia triticina (isolate 1-1 / race 1 (BBBD))</name>
    <name type="common">Brown leaf rust fungus</name>
    <dbReference type="NCBI Taxonomy" id="630390"/>
    <lineage>
        <taxon>Eukaryota</taxon>
        <taxon>Fungi</taxon>
        <taxon>Dikarya</taxon>
        <taxon>Basidiomycota</taxon>
        <taxon>Pucciniomycotina</taxon>
        <taxon>Pucciniomycetes</taxon>
        <taxon>Pucciniales</taxon>
        <taxon>Pucciniaceae</taxon>
        <taxon>Puccinia</taxon>
    </lineage>
</organism>
<dbReference type="EMBL" id="ADAS02001475">
    <property type="protein sequence ID" value="OAV86206.1"/>
    <property type="molecule type" value="Genomic_DNA"/>
</dbReference>
<evidence type="ECO:0000313" key="6">
    <source>
        <dbReference type="EnsemblFungi" id="PTTG_30024-t43_1-p1"/>
    </source>
</evidence>
<dbReference type="InterPro" id="IPR000330">
    <property type="entry name" value="SNF2_N"/>
</dbReference>
<dbReference type="PANTHER" id="PTHR45626">
    <property type="entry name" value="TRANSCRIPTION TERMINATION FACTOR 2-RELATED"/>
    <property type="match status" value="1"/>
</dbReference>
<sequence length="179" mass="20320">WNHPTNAWLRALTYQAGIETMANLTVSRSRGLILAYDMGLGKTLTTLAYILATHDAAVDYHWAEWIHQSAATLVICPLATLSNWEAKIKLHFEANTIPYLVFHGQLRQQCSREHLQSVLVVLTTYKMISESANGSQTSQLTIESLHLRWFRIVMDEAQQVKTFLCFSSQRKKTDVCPLA</sequence>
<evidence type="ECO:0000256" key="3">
    <source>
        <dbReference type="ARBA" id="ARBA00022840"/>
    </source>
</evidence>
<evidence type="ECO:0000313" key="7">
    <source>
        <dbReference type="Proteomes" id="UP000005240"/>
    </source>
</evidence>
<dbReference type="GO" id="GO:0006281">
    <property type="term" value="P:DNA repair"/>
    <property type="evidence" value="ECO:0007669"/>
    <property type="project" value="TreeGrafter"/>
</dbReference>
<proteinExistence type="predicted"/>
<evidence type="ECO:0000313" key="5">
    <source>
        <dbReference type="EMBL" id="OAV86206.1"/>
    </source>
</evidence>
<dbReference type="PANTHER" id="PTHR45626:SF22">
    <property type="entry name" value="DNA REPAIR PROTEIN RAD5"/>
    <property type="match status" value="1"/>
</dbReference>
<dbReference type="Pfam" id="PF00176">
    <property type="entry name" value="SNF2-rel_dom"/>
    <property type="match status" value="1"/>
</dbReference>
<dbReference type="Gene3D" id="3.40.50.10810">
    <property type="entry name" value="Tandem AAA-ATPase domain"/>
    <property type="match status" value="1"/>
</dbReference>
<gene>
    <name evidence="5" type="ORF">PTTG_30024</name>
</gene>
<dbReference type="PROSITE" id="PS51192">
    <property type="entry name" value="HELICASE_ATP_BIND_1"/>
    <property type="match status" value="1"/>
</dbReference>
<dbReference type="InterPro" id="IPR014001">
    <property type="entry name" value="Helicase_ATP-bd"/>
</dbReference>
<reference evidence="6 7" key="3">
    <citation type="journal article" date="2017" name="G3 (Bethesda)">
        <title>Comparative analysis highlights variable genome content of wheat rusts and divergence of the mating loci.</title>
        <authorList>
            <person name="Cuomo C.A."/>
            <person name="Bakkeren G."/>
            <person name="Khalil H.B."/>
            <person name="Panwar V."/>
            <person name="Joly D."/>
            <person name="Linning R."/>
            <person name="Sakthikumar S."/>
            <person name="Song X."/>
            <person name="Adiconis X."/>
            <person name="Fan L."/>
            <person name="Goldberg J.M."/>
            <person name="Levin J.Z."/>
            <person name="Young S."/>
            <person name="Zeng Q."/>
            <person name="Anikster Y."/>
            <person name="Bruce M."/>
            <person name="Wang M."/>
            <person name="Yin C."/>
            <person name="McCallum B."/>
            <person name="Szabo L.J."/>
            <person name="Hulbert S."/>
            <person name="Chen X."/>
            <person name="Fellers J.P."/>
        </authorList>
    </citation>
    <scope>NUCLEOTIDE SEQUENCE</scope>
    <source>
        <strain evidence="7">Isolate 1-1 / race 1 (BBBD)</strain>
        <strain evidence="6">isolate 1-1 / race 1 (BBBD)</strain>
    </source>
</reference>
<dbReference type="SUPFAM" id="SSF52540">
    <property type="entry name" value="P-loop containing nucleoside triphosphate hydrolases"/>
    <property type="match status" value="1"/>
</dbReference>
<feature type="domain" description="Helicase ATP-binding" evidence="4">
    <location>
        <begin position="23"/>
        <end position="179"/>
    </location>
</feature>
<dbReference type="STRING" id="630390.A0A180G0H4"/>
<evidence type="ECO:0000256" key="2">
    <source>
        <dbReference type="ARBA" id="ARBA00022801"/>
    </source>
</evidence>
<dbReference type="GO" id="GO:0008094">
    <property type="term" value="F:ATP-dependent activity, acting on DNA"/>
    <property type="evidence" value="ECO:0007669"/>
    <property type="project" value="TreeGrafter"/>
</dbReference>
<dbReference type="Proteomes" id="UP000005240">
    <property type="component" value="Unassembled WGS sequence"/>
</dbReference>
<keyword evidence="3" id="KW-0067">ATP-binding</keyword>
<accession>A0A180G0H4</accession>
<dbReference type="OrthoDB" id="423559at2759"/>
<evidence type="ECO:0000256" key="1">
    <source>
        <dbReference type="ARBA" id="ARBA00022741"/>
    </source>
</evidence>
<reference evidence="5" key="2">
    <citation type="submission" date="2016-05" db="EMBL/GenBank/DDBJ databases">
        <title>Comparative analysis highlights variable genome content of wheat rusts and divergence of the mating loci.</title>
        <authorList>
            <person name="Cuomo C.A."/>
            <person name="Bakkeren G."/>
            <person name="Szabo L."/>
            <person name="Khalil H."/>
            <person name="Joly D."/>
            <person name="Goldberg J."/>
            <person name="Young S."/>
            <person name="Zeng Q."/>
            <person name="Fellers J."/>
        </authorList>
    </citation>
    <scope>NUCLEOTIDE SEQUENCE [LARGE SCALE GENOMIC DNA]</scope>
    <source>
        <strain evidence="5">1-1 BBBD Race 1</strain>
    </source>
</reference>
<keyword evidence="2" id="KW-0378">Hydrolase</keyword>
<dbReference type="InterPro" id="IPR027417">
    <property type="entry name" value="P-loop_NTPase"/>
</dbReference>
<reference evidence="6" key="4">
    <citation type="submission" date="2025-05" db="UniProtKB">
        <authorList>
            <consortium name="EnsemblFungi"/>
        </authorList>
    </citation>
    <scope>IDENTIFICATION</scope>
    <source>
        <strain evidence="6">isolate 1-1 / race 1 (BBBD)</strain>
    </source>
</reference>
<keyword evidence="7" id="KW-1185">Reference proteome</keyword>
<dbReference type="GO" id="GO:0005634">
    <property type="term" value="C:nucleus"/>
    <property type="evidence" value="ECO:0007669"/>
    <property type="project" value="TreeGrafter"/>
</dbReference>
<feature type="non-terminal residue" evidence="5">
    <location>
        <position position="1"/>
    </location>
</feature>
<dbReference type="GO" id="GO:0016787">
    <property type="term" value="F:hydrolase activity"/>
    <property type="evidence" value="ECO:0007669"/>
    <property type="project" value="UniProtKB-KW"/>
</dbReference>
<dbReference type="AlphaFoldDB" id="A0A180G0H4"/>
<dbReference type="EnsemblFungi" id="PTTG_30024-t43_1">
    <property type="protein sequence ID" value="PTTG_30024-t43_1-p1"/>
    <property type="gene ID" value="PTTG_30024"/>
</dbReference>
<name>A0A180G0H4_PUCT1</name>
<protein>
    <submittedName>
        <fullName evidence="6">Helicase ATP-binding domain-containing protein</fullName>
    </submittedName>
</protein>